<dbReference type="Proteomes" id="UP000176037">
    <property type="component" value="Unassembled WGS sequence"/>
</dbReference>
<gene>
    <name evidence="3" type="ORF">BFC17_21645</name>
</gene>
<accession>A0A1E8FE05</accession>
<keyword evidence="1" id="KW-0472">Membrane</keyword>
<evidence type="ECO:0000256" key="1">
    <source>
        <dbReference type="SAM" id="Phobius"/>
    </source>
</evidence>
<dbReference type="PIRSF" id="PIRSF016919">
    <property type="entry name" value="HupE_UreJ"/>
    <property type="match status" value="1"/>
</dbReference>
<dbReference type="OrthoDB" id="9808192at2"/>
<evidence type="ECO:0000256" key="2">
    <source>
        <dbReference type="SAM" id="SignalP"/>
    </source>
</evidence>
<comment type="caution">
    <text evidence="3">The sequence shown here is derived from an EMBL/GenBank/DDBJ whole genome shotgun (WGS) entry which is preliminary data.</text>
</comment>
<dbReference type="InterPro" id="IPR007038">
    <property type="entry name" value="HupE_UreJ"/>
</dbReference>
<feature type="transmembrane region" description="Helical" evidence="1">
    <location>
        <begin position="144"/>
        <end position="163"/>
    </location>
</feature>
<feature type="transmembrane region" description="Helical" evidence="1">
    <location>
        <begin position="175"/>
        <end position="192"/>
    </location>
</feature>
<dbReference type="RefSeq" id="WP_070177078.1">
    <property type="nucleotide sequence ID" value="NZ_BMJR01000003.1"/>
</dbReference>
<evidence type="ECO:0008006" key="5">
    <source>
        <dbReference type="Google" id="ProtNLM"/>
    </source>
</evidence>
<evidence type="ECO:0000313" key="3">
    <source>
        <dbReference type="EMBL" id="OFI34150.1"/>
    </source>
</evidence>
<feature type="signal peptide" evidence="2">
    <location>
        <begin position="1"/>
        <end position="23"/>
    </location>
</feature>
<dbReference type="EMBL" id="MJIC01000014">
    <property type="protein sequence ID" value="OFI34150.1"/>
    <property type="molecule type" value="Genomic_DNA"/>
</dbReference>
<reference evidence="3 4" key="1">
    <citation type="submission" date="2016-09" db="EMBL/GenBank/DDBJ databases">
        <title>Alteromonas lipolytica, a new species isolated from sea water.</title>
        <authorList>
            <person name="Wu Y.-H."/>
            <person name="Cheng H."/>
            <person name="Xu X.-W."/>
        </authorList>
    </citation>
    <scope>NUCLEOTIDE SEQUENCE [LARGE SCALE GENOMIC DNA]</scope>
    <source>
        <strain evidence="3 4">JW12</strain>
    </source>
</reference>
<feature type="transmembrane region" description="Helical" evidence="1">
    <location>
        <begin position="47"/>
        <end position="63"/>
    </location>
</feature>
<evidence type="ECO:0000313" key="4">
    <source>
        <dbReference type="Proteomes" id="UP000176037"/>
    </source>
</evidence>
<feature type="transmembrane region" description="Helical" evidence="1">
    <location>
        <begin position="70"/>
        <end position="93"/>
    </location>
</feature>
<protein>
    <recommendedName>
        <fullName evidence="5">Urease accessory protein UreJ</fullName>
    </recommendedName>
</protein>
<proteinExistence type="predicted"/>
<keyword evidence="1" id="KW-0812">Transmembrane</keyword>
<name>A0A1E8FE05_9ALTE</name>
<keyword evidence="1" id="KW-1133">Transmembrane helix</keyword>
<keyword evidence="4" id="KW-1185">Reference proteome</keyword>
<sequence>MTRKIKLASGLLLSFATAAPALAHTGHDTVHNSLMAGLTHPLMGADHLIAMIAMGFWASTFAAKQSRSMLTAFFALLLGGFTLGLAGISFSFMETGIVLTSVMTGLLIATRKNVTQGLAVSLAACFAMFHGFAHGLETAGSVPFLFATGFLMTSATLVMAGFAVSKLVSHSIPSASRLIGLVIAMMGVSLFSI</sequence>
<keyword evidence="2" id="KW-0732">Signal</keyword>
<dbReference type="AlphaFoldDB" id="A0A1E8FE05"/>
<dbReference type="Pfam" id="PF04955">
    <property type="entry name" value="HupE_UreJ"/>
    <property type="match status" value="1"/>
</dbReference>
<feature type="transmembrane region" description="Helical" evidence="1">
    <location>
        <begin position="113"/>
        <end position="132"/>
    </location>
</feature>
<organism evidence="3 4">
    <name type="scientific">Alteromonas lipolytica</name>
    <dbReference type="NCBI Taxonomy" id="1856405"/>
    <lineage>
        <taxon>Bacteria</taxon>
        <taxon>Pseudomonadati</taxon>
        <taxon>Pseudomonadota</taxon>
        <taxon>Gammaproteobacteria</taxon>
        <taxon>Alteromonadales</taxon>
        <taxon>Alteromonadaceae</taxon>
        <taxon>Alteromonas/Salinimonas group</taxon>
        <taxon>Alteromonas</taxon>
    </lineage>
</organism>
<feature type="chain" id="PRO_5009214318" description="Urease accessory protein UreJ" evidence="2">
    <location>
        <begin position="24"/>
        <end position="193"/>
    </location>
</feature>